<name>A0AAD5MQZ8_PARTN</name>
<gene>
    <name evidence="1" type="ORF">KIN20_009757</name>
</gene>
<comment type="caution">
    <text evidence="1">The sequence shown here is derived from an EMBL/GenBank/DDBJ whole genome shotgun (WGS) entry which is preliminary data.</text>
</comment>
<proteinExistence type="predicted"/>
<evidence type="ECO:0000313" key="2">
    <source>
        <dbReference type="Proteomes" id="UP001196413"/>
    </source>
</evidence>
<organism evidence="1 2">
    <name type="scientific">Parelaphostrongylus tenuis</name>
    <name type="common">Meningeal worm</name>
    <dbReference type="NCBI Taxonomy" id="148309"/>
    <lineage>
        <taxon>Eukaryota</taxon>
        <taxon>Metazoa</taxon>
        <taxon>Ecdysozoa</taxon>
        <taxon>Nematoda</taxon>
        <taxon>Chromadorea</taxon>
        <taxon>Rhabditida</taxon>
        <taxon>Rhabditina</taxon>
        <taxon>Rhabditomorpha</taxon>
        <taxon>Strongyloidea</taxon>
        <taxon>Metastrongylidae</taxon>
        <taxon>Parelaphostrongylus</taxon>
    </lineage>
</organism>
<keyword evidence="2" id="KW-1185">Reference proteome</keyword>
<dbReference type="EMBL" id="JAHQIW010001624">
    <property type="protein sequence ID" value="KAJ1353182.1"/>
    <property type="molecule type" value="Genomic_DNA"/>
</dbReference>
<reference evidence="1" key="1">
    <citation type="submission" date="2021-06" db="EMBL/GenBank/DDBJ databases">
        <title>Parelaphostrongylus tenuis whole genome reference sequence.</title>
        <authorList>
            <person name="Garwood T.J."/>
            <person name="Larsen P.A."/>
            <person name="Fountain-Jones N.M."/>
            <person name="Garbe J.R."/>
            <person name="Macchietto M.G."/>
            <person name="Kania S.A."/>
            <person name="Gerhold R.W."/>
            <person name="Richards J.E."/>
            <person name="Wolf T.M."/>
        </authorList>
    </citation>
    <scope>NUCLEOTIDE SEQUENCE</scope>
    <source>
        <strain evidence="1">MNPRO001-30</strain>
        <tissue evidence="1">Meninges</tissue>
    </source>
</reference>
<evidence type="ECO:0000313" key="1">
    <source>
        <dbReference type="EMBL" id="KAJ1353182.1"/>
    </source>
</evidence>
<accession>A0AAD5MQZ8</accession>
<dbReference type="Proteomes" id="UP001196413">
    <property type="component" value="Unassembled WGS sequence"/>
</dbReference>
<protein>
    <submittedName>
        <fullName evidence="1">Uncharacterized protein</fullName>
    </submittedName>
</protein>
<sequence>MIALVKFQVVVANIHSAEIFLDGYGRYYMKPDEAVIRHYQNIHIDNWAKKLLPQWKELGGGFPLTDYPAEHITTLRENVQHRLHSVYGEIP</sequence>
<dbReference type="AlphaFoldDB" id="A0AAD5MQZ8"/>